<dbReference type="Proteomes" id="UP001642360">
    <property type="component" value="Unassembled WGS sequence"/>
</dbReference>
<sequence>MDSFASEEEEEISFSDMNKSFPFGIAEMIARNEQNVAFSNGNNGVFLTWKELWVTVPEKKGDRRPILQGLTGYVRSGEVLAVMGPSGCVKSTLLDALART</sequence>
<dbReference type="SUPFAM" id="SSF52540">
    <property type="entry name" value="P-loop containing nucleoside triphosphate hydrolases"/>
    <property type="match status" value="1"/>
</dbReference>
<comment type="caution">
    <text evidence="3">The sequence shown here is derived from an EMBL/GenBank/DDBJ whole genome shotgun (WGS) entry which is preliminary data.</text>
</comment>
<evidence type="ECO:0008006" key="5">
    <source>
        <dbReference type="Google" id="ProtNLM"/>
    </source>
</evidence>
<dbReference type="PANTHER" id="PTHR48042">
    <property type="entry name" value="ABC TRANSPORTER G FAMILY MEMBER 11"/>
    <property type="match status" value="1"/>
</dbReference>
<dbReference type="AlphaFoldDB" id="A0ABC8T1H3"/>
<evidence type="ECO:0000256" key="2">
    <source>
        <dbReference type="ARBA" id="ARBA00022448"/>
    </source>
</evidence>
<keyword evidence="2" id="KW-0813">Transport</keyword>
<keyword evidence="4" id="KW-1185">Reference proteome</keyword>
<accession>A0ABC8T1H3</accession>
<reference evidence="3 4" key="1">
    <citation type="submission" date="2024-02" db="EMBL/GenBank/DDBJ databases">
        <authorList>
            <person name="Vignale AGUSTIN F."/>
            <person name="Sosa J E."/>
            <person name="Modenutti C."/>
        </authorList>
    </citation>
    <scope>NUCLEOTIDE SEQUENCE [LARGE SCALE GENOMIC DNA]</scope>
</reference>
<evidence type="ECO:0000256" key="1">
    <source>
        <dbReference type="ARBA" id="ARBA00005814"/>
    </source>
</evidence>
<dbReference type="InterPro" id="IPR052215">
    <property type="entry name" value="Plant_ABCG"/>
</dbReference>
<proteinExistence type="inferred from homology"/>
<dbReference type="EMBL" id="CAUOFW020003981">
    <property type="protein sequence ID" value="CAK9163267.1"/>
    <property type="molecule type" value="Genomic_DNA"/>
</dbReference>
<comment type="similarity">
    <text evidence="1">Belongs to the ABC transporter superfamily. ABCG family. Eye pigment precursor importer (TC 3.A.1.204) subfamily.</text>
</comment>
<evidence type="ECO:0000313" key="4">
    <source>
        <dbReference type="Proteomes" id="UP001642360"/>
    </source>
</evidence>
<gene>
    <name evidence="3" type="ORF">ILEXP_LOCUS32306</name>
</gene>
<name>A0ABC8T1H3_9AQUA</name>
<organism evidence="3 4">
    <name type="scientific">Ilex paraguariensis</name>
    <name type="common">yerba mate</name>
    <dbReference type="NCBI Taxonomy" id="185542"/>
    <lineage>
        <taxon>Eukaryota</taxon>
        <taxon>Viridiplantae</taxon>
        <taxon>Streptophyta</taxon>
        <taxon>Embryophyta</taxon>
        <taxon>Tracheophyta</taxon>
        <taxon>Spermatophyta</taxon>
        <taxon>Magnoliopsida</taxon>
        <taxon>eudicotyledons</taxon>
        <taxon>Gunneridae</taxon>
        <taxon>Pentapetalae</taxon>
        <taxon>asterids</taxon>
        <taxon>campanulids</taxon>
        <taxon>Aquifoliales</taxon>
        <taxon>Aquifoliaceae</taxon>
        <taxon>Ilex</taxon>
    </lineage>
</organism>
<dbReference type="InterPro" id="IPR027417">
    <property type="entry name" value="P-loop_NTPase"/>
</dbReference>
<evidence type="ECO:0000313" key="3">
    <source>
        <dbReference type="EMBL" id="CAK9163267.1"/>
    </source>
</evidence>
<protein>
    <recommendedName>
        <fullName evidence="5">ABC transporter domain-containing protein</fullName>
    </recommendedName>
</protein>
<dbReference type="PANTHER" id="PTHR48042:SF19">
    <property type="entry name" value="OS09G0472100 PROTEIN"/>
    <property type="match status" value="1"/>
</dbReference>
<dbReference type="Gene3D" id="3.40.50.300">
    <property type="entry name" value="P-loop containing nucleotide triphosphate hydrolases"/>
    <property type="match status" value="1"/>
</dbReference>